<evidence type="ECO:0000313" key="3">
    <source>
        <dbReference type="EMBL" id="OGY09560.1"/>
    </source>
</evidence>
<dbReference type="Pfam" id="PF13231">
    <property type="entry name" value="PMT_2"/>
    <property type="match status" value="1"/>
</dbReference>
<evidence type="ECO:0000313" key="4">
    <source>
        <dbReference type="Proteomes" id="UP000177967"/>
    </source>
</evidence>
<feature type="domain" description="Glycosyltransferase RgtA/B/C/D-like" evidence="2">
    <location>
        <begin position="53"/>
        <end position="188"/>
    </location>
</feature>
<reference evidence="3 4" key="1">
    <citation type="journal article" date="2016" name="Nat. Commun.">
        <title>Thousands of microbial genomes shed light on interconnected biogeochemical processes in an aquifer system.</title>
        <authorList>
            <person name="Anantharaman K."/>
            <person name="Brown C.T."/>
            <person name="Hug L.A."/>
            <person name="Sharon I."/>
            <person name="Castelle C.J."/>
            <person name="Probst A.J."/>
            <person name="Thomas B.C."/>
            <person name="Singh A."/>
            <person name="Wilkins M.J."/>
            <person name="Karaoz U."/>
            <person name="Brodie E.L."/>
            <person name="Williams K.H."/>
            <person name="Hubbard S.S."/>
            <person name="Banfield J.F."/>
        </authorList>
    </citation>
    <scope>NUCLEOTIDE SEQUENCE [LARGE SCALE GENOMIC DNA]</scope>
</reference>
<evidence type="ECO:0000256" key="1">
    <source>
        <dbReference type="SAM" id="Phobius"/>
    </source>
</evidence>
<dbReference type="EMBL" id="MHBW01000008">
    <property type="protein sequence ID" value="OGY09560.1"/>
    <property type="molecule type" value="Genomic_DNA"/>
</dbReference>
<gene>
    <name evidence="3" type="ORF">A2782_03380</name>
</gene>
<keyword evidence="1" id="KW-1133">Transmembrane helix</keyword>
<dbReference type="STRING" id="1797513.A2782_03380"/>
<dbReference type="Proteomes" id="UP000177967">
    <property type="component" value="Unassembled WGS sequence"/>
</dbReference>
<feature type="transmembrane region" description="Helical" evidence="1">
    <location>
        <begin position="269"/>
        <end position="285"/>
    </location>
</feature>
<feature type="transmembrane region" description="Helical" evidence="1">
    <location>
        <begin position="318"/>
        <end position="337"/>
    </location>
</feature>
<feature type="transmembrane region" description="Helical" evidence="1">
    <location>
        <begin position="76"/>
        <end position="93"/>
    </location>
</feature>
<dbReference type="InterPro" id="IPR038731">
    <property type="entry name" value="RgtA/B/C-like"/>
</dbReference>
<keyword evidence="1" id="KW-0472">Membrane</keyword>
<accession>A0A1G1V2E6</accession>
<feature type="transmembrane region" description="Helical" evidence="1">
    <location>
        <begin position="122"/>
        <end position="140"/>
    </location>
</feature>
<feature type="transmembrane region" description="Helical" evidence="1">
    <location>
        <begin position="291"/>
        <end position="309"/>
    </location>
</feature>
<feature type="transmembrane region" description="Helical" evidence="1">
    <location>
        <begin position="146"/>
        <end position="173"/>
    </location>
</feature>
<comment type="caution">
    <text evidence="3">The sequence shown here is derived from an EMBL/GenBank/DDBJ whole genome shotgun (WGS) entry which is preliminary data.</text>
</comment>
<feature type="transmembrane region" description="Helical" evidence="1">
    <location>
        <begin position="244"/>
        <end position="262"/>
    </location>
</feature>
<protein>
    <recommendedName>
        <fullName evidence="2">Glycosyltransferase RgtA/B/C/D-like domain-containing protein</fullName>
    </recommendedName>
</protein>
<organism evidence="3 4">
    <name type="scientific">Candidatus Blackburnbacteria bacterium RIFCSPHIGHO2_01_FULL_43_15b</name>
    <dbReference type="NCBI Taxonomy" id="1797513"/>
    <lineage>
        <taxon>Bacteria</taxon>
        <taxon>Candidatus Blackburniibacteriota</taxon>
    </lineage>
</organism>
<name>A0A1G1V2E6_9BACT</name>
<feature type="transmembrane region" description="Helical" evidence="1">
    <location>
        <begin position="185"/>
        <end position="208"/>
    </location>
</feature>
<keyword evidence="1" id="KW-0812">Transmembrane</keyword>
<dbReference type="AlphaFoldDB" id="A0A1G1V2E6"/>
<proteinExistence type="predicted"/>
<sequence length="464" mass="54135">MKLKSLLLLFALLSLHLYFLTHLKFTAWPEMFSYPYLKNHGFLLYQDMVHPYPPVLTLTLAYLYKFFGYKLFVLEWFSWIVVLFSTVCVWLLARQVGKSERAGIVAATCYVFLQPFLEGNMLWFDIAIVPPVLLGLFFLLKNNLFASGLFFALAAFTKQTAGLFYIAVLAYLIWRDRSHLLRRPLTKRVISFLLGPLIFGIPLLFRLWQEGALIGFWKWVVLYPAMQWSKFPGYVQMSLSRHQVAVLAILSFSLIIIAVKNWKILKHPDFFLLSLLSFVGILAVYPRFSFFHFQIVLAFWAVFVGILLLKTKFSPTSAIVYALFIAASIRVIIFPVVRTDWGKEARFYNSEDKKLAAQIKEAVGDNQTVFLQGFSSQYYVLSNTLPPKPWADNFSWYWEISGVQEEILSKWSNNSPLYLVWRIPKESESLLGRYQPEKIVNYLSQNYTKEQELKNVVWVWRKKQ</sequence>
<evidence type="ECO:0000259" key="2">
    <source>
        <dbReference type="Pfam" id="PF13231"/>
    </source>
</evidence>